<dbReference type="Pfam" id="PF06719">
    <property type="entry name" value="AraC_N"/>
    <property type="match status" value="1"/>
</dbReference>
<dbReference type="RefSeq" id="WP_182809360.1">
    <property type="nucleotide sequence ID" value="NZ_JACJFM010000016.1"/>
</dbReference>
<keyword evidence="1" id="KW-0805">Transcription regulation</keyword>
<keyword evidence="2" id="KW-0804">Transcription</keyword>
<evidence type="ECO:0000256" key="2">
    <source>
        <dbReference type="ARBA" id="ARBA00023163"/>
    </source>
</evidence>
<dbReference type="EMBL" id="JACJFM010000016">
    <property type="protein sequence ID" value="MBB1487584.1"/>
    <property type="molecule type" value="Genomic_DNA"/>
</dbReference>
<organism evidence="4 5">
    <name type="scientific">Oceanospirillum sediminis</name>
    <dbReference type="NCBI Taxonomy" id="2760088"/>
    <lineage>
        <taxon>Bacteria</taxon>
        <taxon>Pseudomonadati</taxon>
        <taxon>Pseudomonadota</taxon>
        <taxon>Gammaproteobacteria</taxon>
        <taxon>Oceanospirillales</taxon>
        <taxon>Oceanospirillaceae</taxon>
        <taxon>Oceanospirillum</taxon>
    </lineage>
</organism>
<dbReference type="PROSITE" id="PS01124">
    <property type="entry name" value="HTH_ARAC_FAMILY_2"/>
    <property type="match status" value="1"/>
</dbReference>
<evidence type="ECO:0000256" key="1">
    <source>
        <dbReference type="ARBA" id="ARBA00023015"/>
    </source>
</evidence>
<reference evidence="4 5" key="1">
    <citation type="submission" date="2020-08" db="EMBL/GenBank/DDBJ databases">
        <title>Oceanospirillum sp. nov. isolated from marine sediment.</title>
        <authorList>
            <person name="Ji X."/>
        </authorList>
    </citation>
    <scope>NUCLEOTIDE SEQUENCE [LARGE SCALE GENOMIC DNA]</scope>
    <source>
        <strain evidence="4 5">D5</strain>
    </source>
</reference>
<dbReference type="InterPro" id="IPR009057">
    <property type="entry name" value="Homeodomain-like_sf"/>
</dbReference>
<dbReference type="SMART" id="SM00342">
    <property type="entry name" value="HTH_ARAC"/>
    <property type="match status" value="1"/>
</dbReference>
<sequence>MPDKLHLLNQRLIRLAQIDGFNSIGIECAGVFRASEVHEKVPAFYEPLVCLVGQGVKHCHVGDKTFCYQAGDFFINFLPMPVTSEIVRADAHKPFLSAALSINLVRLADMVLRIERFKGDIKADQADPASCVVVAQADDELIDVFTRLLSVAEKPLEADILGEAIVDEIYYRLLTSKHGYALRSLLNQYGQIQPISRVVSYIHDNMDRNIQVHELASIANMSKTAFFGAFKKLMHVPPMQYIKSTRLQKAQALLVQGMQANEASYRVGYNSFSQFSREYKRFFGFPPSETRYA</sequence>
<dbReference type="Gene3D" id="1.10.10.60">
    <property type="entry name" value="Homeodomain-like"/>
    <property type="match status" value="1"/>
</dbReference>
<evidence type="ECO:0000313" key="5">
    <source>
        <dbReference type="Proteomes" id="UP000565262"/>
    </source>
</evidence>
<accession>A0A839ISE8</accession>
<dbReference type="AlphaFoldDB" id="A0A839ISE8"/>
<dbReference type="SUPFAM" id="SSF46689">
    <property type="entry name" value="Homeodomain-like"/>
    <property type="match status" value="2"/>
</dbReference>
<dbReference type="GO" id="GO:0003700">
    <property type="term" value="F:DNA-binding transcription factor activity"/>
    <property type="evidence" value="ECO:0007669"/>
    <property type="project" value="InterPro"/>
</dbReference>
<protein>
    <submittedName>
        <fullName evidence="4">AraC family transcriptional regulator</fullName>
    </submittedName>
</protein>
<dbReference type="GO" id="GO:0043565">
    <property type="term" value="F:sequence-specific DNA binding"/>
    <property type="evidence" value="ECO:0007669"/>
    <property type="project" value="InterPro"/>
</dbReference>
<dbReference type="Pfam" id="PF12833">
    <property type="entry name" value="HTH_18"/>
    <property type="match status" value="1"/>
</dbReference>
<dbReference type="PANTHER" id="PTHR43436:SF1">
    <property type="entry name" value="TRANSCRIPTIONAL REGULATORY PROTEIN"/>
    <property type="match status" value="1"/>
</dbReference>
<keyword evidence="5" id="KW-1185">Reference proteome</keyword>
<evidence type="ECO:0000259" key="3">
    <source>
        <dbReference type="PROSITE" id="PS01124"/>
    </source>
</evidence>
<gene>
    <name evidence="4" type="ORF">H4O21_13285</name>
</gene>
<comment type="caution">
    <text evidence="4">The sequence shown here is derived from an EMBL/GenBank/DDBJ whole genome shotgun (WGS) entry which is preliminary data.</text>
</comment>
<dbReference type="Proteomes" id="UP000565262">
    <property type="component" value="Unassembled WGS sequence"/>
</dbReference>
<name>A0A839ISE8_9GAMM</name>
<dbReference type="InterPro" id="IPR009594">
    <property type="entry name" value="Tscrpt_reg_HTH_AraC_N"/>
</dbReference>
<proteinExistence type="predicted"/>
<feature type="domain" description="HTH araC/xylS-type" evidence="3">
    <location>
        <begin position="196"/>
        <end position="293"/>
    </location>
</feature>
<evidence type="ECO:0000313" key="4">
    <source>
        <dbReference type="EMBL" id="MBB1487584.1"/>
    </source>
</evidence>
<dbReference type="PANTHER" id="PTHR43436">
    <property type="entry name" value="ARAC-FAMILY TRANSCRIPTIONAL REGULATOR"/>
    <property type="match status" value="1"/>
</dbReference>
<dbReference type="InterPro" id="IPR018060">
    <property type="entry name" value="HTH_AraC"/>
</dbReference>